<dbReference type="Proteomes" id="UP000267096">
    <property type="component" value="Unassembled WGS sequence"/>
</dbReference>
<accession>A0A0M3JB14</accession>
<evidence type="ECO:0000313" key="2">
    <source>
        <dbReference type="Proteomes" id="UP000267096"/>
    </source>
</evidence>
<evidence type="ECO:0000313" key="1">
    <source>
        <dbReference type="EMBL" id="VDK24133.1"/>
    </source>
</evidence>
<keyword evidence="2" id="KW-1185">Reference proteome</keyword>
<reference evidence="1 2" key="2">
    <citation type="submission" date="2018-11" db="EMBL/GenBank/DDBJ databases">
        <authorList>
            <consortium name="Pathogen Informatics"/>
        </authorList>
    </citation>
    <scope>NUCLEOTIDE SEQUENCE [LARGE SCALE GENOMIC DNA]</scope>
</reference>
<proteinExistence type="predicted"/>
<name>A0A0M3JB14_ANISI</name>
<sequence>MSGLLYMGRSMDVPSDQLGNLLDNYLDSVLDQSSLLDLADEIELNRQKRPSASVRHESFRLNSN</sequence>
<protein>
    <submittedName>
        <fullName evidence="3">NepR domain-containing protein</fullName>
    </submittedName>
</protein>
<dbReference type="AlphaFoldDB" id="A0A0M3JB14"/>
<evidence type="ECO:0000313" key="3">
    <source>
        <dbReference type="WBParaSite" id="ASIM_0000478701-mRNA-1"/>
    </source>
</evidence>
<dbReference type="WBParaSite" id="ASIM_0000478701-mRNA-1">
    <property type="protein sequence ID" value="ASIM_0000478701-mRNA-1"/>
    <property type="gene ID" value="ASIM_0000478701"/>
</dbReference>
<organism evidence="3">
    <name type="scientific">Anisakis simplex</name>
    <name type="common">Herring worm</name>
    <dbReference type="NCBI Taxonomy" id="6269"/>
    <lineage>
        <taxon>Eukaryota</taxon>
        <taxon>Metazoa</taxon>
        <taxon>Ecdysozoa</taxon>
        <taxon>Nematoda</taxon>
        <taxon>Chromadorea</taxon>
        <taxon>Rhabditida</taxon>
        <taxon>Spirurina</taxon>
        <taxon>Ascaridomorpha</taxon>
        <taxon>Ascaridoidea</taxon>
        <taxon>Anisakidae</taxon>
        <taxon>Anisakis</taxon>
        <taxon>Anisakis simplex complex</taxon>
    </lineage>
</organism>
<dbReference type="EMBL" id="UYRR01008147">
    <property type="protein sequence ID" value="VDK24133.1"/>
    <property type="molecule type" value="Genomic_DNA"/>
</dbReference>
<reference evidence="3" key="1">
    <citation type="submission" date="2017-02" db="UniProtKB">
        <authorList>
            <consortium name="WormBaseParasite"/>
        </authorList>
    </citation>
    <scope>IDENTIFICATION</scope>
</reference>
<gene>
    <name evidence="1" type="ORF">ASIM_LOCUS4595</name>
</gene>